<evidence type="ECO:0000313" key="2">
    <source>
        <dbReference type="EMBL" id="KXU06516.1"/>
    </source>
</evidence>
<evidence type="ECO:0000256" key="1">
    <source>
        <dbReference type="SAM" id="MobiDB-lite"/>
    </source>
</evidence>
<dbReference type="Proteomes" id="UP000070353">
    <property type="component" value="Unassembled WGS sequence"/>
</dbReference>
<proteinExistence type="predicted"/>
<protein>
    <submittedName>
        <fullName evidence="2">Uncharacterized protein</fullName>
    </submittedName>
</protein>
<dbReference type="AlphaFoldDB" id="A0A139QVG5"/>
<evidence type="ECO:0000313" key="3">
    <source>
        <dbReference type="Proteomes" id="UP000070353"/>
    </source>
</evidence>
<reference evidence="2 3" key="1">
    <citation type="submission" date="2016-01" db="EMBL/GenBank/DDBJ databases">
        <title>Highly variable Streptococcus oralis are common among viridans streptococci isolated from primates.</title>
        <authorList>
            <person name="Denapaite D."/>
            <person name="Rieger M."/>
            <person name="Koendgen S."/>
            <person name="Brueckner R."/>
            <person name="Ochigava I."/>
            <person name="Kappeler P."/>
            <person name="Maetz-Rensing K."/>
            <person name="Leendertz F."/>
            <person name="Hakenbeck R."/>
        </authorList>
    </citation>
    <scope>NUCLEOTIDE SEQUENCE [LARGE SCALE GENOMIC DNA]</scope>
    <source>
        <strain evidence="2 3">DD24</strain>
    </source>
</reference>
<gene>
    <name evidence="2" type="ORF">SORDD24_00106</name>
</gene>
<accession>A0A139QVG5</accession>
<name>A0A139QVG5_STROR</name>
<sequence length="50" mass="5129">MVASKSNNGKLPAIDGAKPSPSVDVELSIYLTSDHVLGVYHLIACGVCTG</sequence>
<feature type="region of interest" description="Disordered" evidence="1">
    <location>
        <begin position="1"/>
        <end position="20"/>
    </location>
</feature>
<organism evidence="2 3">
    <name type="scientific">Streptococcus oralis</name>
    <dbReference type="NCBI Taxonomy" id="1303"/>
    <lineage>
        <taxon>Bacteria</taxon>
        <taxon>Bacillati</taxon>
        <taxon>Bacillota</taxon>
        <taxon>Bacilli</taxon>
        <taxon>Lactobacillales</taxon>
        <taxon>Streptococcaceae</taxon>
        <taxon>Streptococcus</taxon>
    </lineage>
</organism>
<dbReference type="EMBL" id="LQZB01000010">
    <property type="protein sequence ID" value="KXU06516.1"/>
    <property type="molecule type" value="Genomic_DNA"/>
</dbReference>
<comment type="caution">
    <text evidence="2">The sequence shown here is derived from an EMBL/GenBank/DDBJ whole genome shotgun (WGS) entry which is preliminary data.</text>
</comment>